<name>A0A8T9BRK3_9HELO</name>
<keyword evidence="1" id="KW-0343">GTPase activation</keyword>
<comment type="caution">
    <text evidence="4">The sequence shown here is derived from an EMBL/GenBank/DDBJ whole genome shotgun (WGS) entry which is preliminary data.</text>
</comment>
<feature type="domain" description="Rho-GAP" evidence="3">
    <location>
        <begin position="251"/>
        <end position="459"/>
    </location>
</feature>
<dbReference type="GO" id="GO:0060237">
    <property type="term" value="P:regulation of fungal-type cell wall organization"/>
    <property type="evidence" value="ECO:0007669"/>
    <property type="project" value="TreeGrafter"/>
</dbReference>
<evidence type="ECO:0000256" key="1">
    <source>
        <dbReference type="ARBA" id="ARBA00022468"/>
    </source>
</evidence>
<protein>
    <submittedName>
        <fullName evidence="4">Rho-GTPase-activating protein</fullName>
    </submittedName>
</protein>
<dbReference type="Proteomes" id="UP000469558">
    <property type="component" value="Unassembled WGS sequence"/>
</dbReference>
<feature type="compositionally biased region" description="Polar residues" evidence="2">
    <location>
        <begin position="19"/>
        <end position="30"/>
    </location>
</feature>
<evidence type="ECO:0000256" key="2">
    <source>
        <dbReference type="SAM" id="MobiDB-lite"/>
    </source>
</evidence>
<feature type="compositionally biased region" description="Low complexity" evidence="2">
    <location>
        <begin position="834"/>
        <end position="850"/>
    </location>
</feature>
<gene>
    <name evidence="4" type="primary">rga5</name>
    <name evidence="4" type="ORF">LSUE1_G009935</name>
</gene>
<feature type="compositionally biased region" description="Low complexity" evidence="2">
    <location>
        <begin position="594"/>
        <end position="609"/>
    </location>
</feature>
<dbReference type="InterPro" id="IPR008936">
    <property type="entry name" value="Rho_GTPase_activation_prot"/>
</dbReference>
<dbReference type="SUPFAM" id="SSF48350">
    <property type="entry name" value="GTPase activation domain, GAP"/>
    <property type="match status" value="1"/>
</dbReference>
<dbReference type="AlphaFoldDB" id="A0A8T9BRK3"/>
<evidence type="ECO:0000259" key="3">
    <source>
        <dbReference type="PROSITE" id="PS50238"/>
    </source>
</evidence>
<feature type="compositionally biased region" description="Polar residues" evidence="2">
    <location>
        <begin position="146"/>
        <end position="159"/>
    </location>
</feature>
<dbReference type="PROSITE" id="PS50238">
    <property type="entry name" value="RHOGAP"/>
    <property type="match status" value="1"/>
</dbReference>
<accession>A0A8T9BRK3</accession>
<feature type="compositionally biased region" description="Low complexity" evidence="2">
    <location>
        <begin position="515"/>
        <end position="526"/>
    </location>
</feature>
<feature type="compositionally biased region" description="Polar residues" evidence="2">
    <location>
        <begin position="865"/>
        <end position="883"/>
    </location>
</feature>
<feature type="compositionally biased region" description="Low complexity" evidence="2">
    <location>
        <begin position="688"/>
        <end position="704"/>
    </location>
</feature>
<dbReference type="EMBL" id="QGMK01002779">
    <property type="protein sequence ID" value="TVY56088.1"/>
    <property type="molecule type" value="Genomic_DNA"/>
</dbReference>
<feature type="compositionally biased region" description="Polar residues" evidence="2">
    <location>
        <begin position="819"/>
        <end position="828"/>
    </location>
</feature>
<proteinExistence type="predicted"/>
<feature type="compositionally biased region" description="Basic and acidic residues" evidence="2">
    <location>
        <begin position="903"/>
        <end position="915"/>
    </location>
</feature>
<dbReference type="InterPro" id="IPR051025">
    <property type="entry name" value="RhoGAP"/>
</dbReference>
<feature type="compositionally biased region" description="Basic and acidic residues" evidence="2">
    <location>
        <begin position="790"/>
        <end position="808"/>
    </location>
</feature>
<dbReference type="Gene3D" id="1.10.555.10">
    <property type="entry name" value="Rho GTPase activation protein"/>
    <property type="match status" value="1"/>
</dbReference>
<feature type="compositionally biased region" description="Polar residues" evidence="2">
    <location>
        <begin position="568"/>
        <end position="579"/>
    </location>
</feature>
<feature type="compositionally biased region" description="Polar residues" evidence="2">
    <location>
        <begin position="657"/>
        <end position="667"/>
    </location>
</feature>
<dbReference type="GO" id="GO:0005096">
    <property type="term" value="F:GTPase activator activity"/>
    <property type="evidence" value="ECO:0007669"/>
    <property type="project" value="UniProtKB-KW"/>
</dbReference>
<reference evidence="4 5" key="1">
    <citation type="submission" date="2018-05" db="EMBL/GenBank/DDBJ databases">
        <title>Genome sequencing and assembly of the regulated plant pathogen Lachnellula willkommii and related sister species for the development of diagnostic species identification markers.</title>
        <authorList>
            <person name="Giroux E."/>
            <person name="Bilodeau G."/>
        </authorList>
    </citation>
    <scope>NUCLEOTIDE SEQUENCE [LARGE SCALE GENOMIC DNA]</scope>
    <source>
        <strain evidence="4 5">CBS 268.59</strain>
    </source>
</reference>
<dbReference type="PANTHER" id="PTHR15228">
    <property type="entry name" value="SPERMATHECAL PHYSIOLOGY VARIANT"/>
    <property type="match status" value="1"/>
</dbReference>
<sequence>MTSSQPFANPQPTPAVVNQAATPPTKQNLKSWWATFRKDRPKHETQGKYSQSHLSSRHPRLFRTSFQEHSMESLSPVSGSFVVGDFSRISSAGVTRPVGESNERTAASQGRFSFTGSEDFNVTAVLPPARALTSFFRGLGNPQLRQQRSHSLMVTTPEQSPKVKRNVSAGIMRRSSSGYSTDSSEMMLGAGIEAGPKRKPLSHVFAATAMKLRWNHQGQRNAKRLGDIVEQPTGIFGVPLRQSITYANVAISLVDPEGKSYIYGYVPIVVAKCGVYLKEKATNVEGIFRLSGSEKRIKELKNIFDSPDRYGKGLDWAGYTVHDAANVLRRYLNQLPEPIVPLDLYDRFREPLRGHTMQAVGDNEGMQLPDTFDMNKAIITYQRLITELPPLNRQLLLYILDLLAVFASKADENRMNSQNLAAIFQPGMLSHPSHDMAPSEYRLSQDVLIFLIENQDNFLIGMRGTAADEQTVQEVSGGTPPPGTPSTPSKSKMVGRSASNASAGADSIRKYGGIRRNVSVSSRNSRQSNGAPSPASPAYNTTLQHTNTGGLHRSNTVPSKKSPGLPSNRLQKSSASPSPTGGMFAPNQGSAPRSLSPGYPSAAPSSPGLVPASPIGKSSLAPSSQAASSAVTSQERLLGVSEHNEKQQETPARERNVSNFFNRSPTAESEKKQPNKLRKKRTPSTNPSAQSSQQSLHGHQLSTSVSPAFPPTRGPYDLVEHPVLESIPSTNPELSTTVATPPAETPRADQAGHQISRPEEHSQDSDKTLKPVTSPPSSLHSHSSFNDQSDADHGDDSAAAGEHREKRSAWKRLSRPRETSQSLGTSLSPKKGMGSNSNAGASSSSVGSASRPRKSFTGDTVPVGSDTTLTSPHPQSTNDSAATAASGEEKKGIFGRLKNKMQQKRDERDDKERNKSPPAPSDRMSTILPGRGKSIDVPRASEEPPAPER</sequence>
<dbReference type="Pfam" id="PF00620">
    <property type="entry name" value="RhoGAP"/>
    <property type="match status" value="1"/>
</dbReference>
<feature type="compositionally biased region" description="Low complexity" evidence="2">
    <location>
        <begin position="775"/>
        <end position="784"/>
    </location>
</feature>
<feature type="compositionally biased region" description="Basic and acidic residues" evidence="2">
    <location>
        <begin position="36"/>
        <end position="46"/>
    </location>
</feature>
<feature type="compositionally biased region" description="Polar residues" evidence="2">
    <location>
        <begin position="727"/>
        <end position="739"/>
    </location>
</feature>
<feature type="compositionally biased region" description="Basic and acidic residues" evidence="2">
    <location>
        <begin position="933"/>
        <end position="949"/>
    </location>
</feature>
<evidence type="ECO:0000313" key="4">
    <source>
        <dbReference type="EMBL" id="TVY56088.1"/>
    </source>
</evidence>
<organism evidence="4 5">
    <name type="scientific">Lachnellula suecica</name>
    <dbReference type="NCBI Taxonomy" id="602035"/>
    <lineage>
        <taxon>Eukaryota</taxon>
        <taxon>Fungi</taxon>
        <taxon>Dikarya</taxon>
        <taxon>Ascomycota</taxon>
        <taxon>Pezizomycotina</taxon>
        <taxon>Leotiomycetes</taxon>
        <taxon>Helotiales</taxon>
        <taxon>Lachnaceae</taxon>
        <taxon>Lachnellula</taxon>
    </lineage>
</organism>
<dbReference type="InterPro" id="IPR000198">
    <property type="entry name" value="RhoGAP_dom"/>
</dbReference>
<feature type="region of interest" description="Disordered" evidence="2">
    <location>
        <begin position="470"/>
        <end position="949"/>
    </location>
</feature>
<dbReference type="SMART" id="SM00324">
    <property type="entry name" value="RhoGAP"/>
    <property type="match status" value="1"/>
</dbReference>
<keyword evidence="5" id="KW-1185">Reference proteome</keyword>
<feature type="compositionally biased region" description="Polar residues" evidence="2">
    <location>
        <begin position="1"/>
        <end position="10"/>
    </location>
</feature>
<feature type="compositionally biased region" description="Basic and acidic residues" evidence="2">
    <location>
        <begin position="642"/>
        <end position="656"/>
    </location>
</feature>
<dbReference type="PANTHER" id="PTHR15228:SF25">
    <property type="entry name" value="F-BAR DOMAIN-CONTAINING PROTEIN"/>
    <property type="match status" value="1"/>
</dbReference>
<feature type="compositionally biased region" description="Polar residues" evidence="2">
    <location>
        <begin position="538"/>
        <end position="559"/>
    </location>
</feature>
<evidence type="ECO:0000313" key="5">
    <source>
        <dbReference type="Proteomes" id="UP000469558"/>
    </source>
</evidence>
<dbReference type="CDD" id="cd04396">
    <property type="entry name" value="RhoGAP_fSAC7_BAG7"/>
    <property type="match status" value="1"/>
</dbReference>
<dbReference type="GO" id="GO:0007165">
    <property type="term" value="P:signal transduction"/>
    <property type="evidence" value="ECO:0007669"/>
    <property type="project" value="InterPro"/>
</dbReference>
<feature type="region of interest" description="Disordered" evidence="2">
    <location>
        <begin position="1"/>
        <end position="57"/>
    </location>
</feature>
<feature type="compositionally biased region" description="Basic and acidic residues" evidence="2">
    <location>
        <begin position="756"/>
        <end position="769"/>
    </location>
</feature>
<feature type="compositionally biased region" description="Low complexity" evidence="2">
    <location>
        <begin position="618"/>
        <end position="633"/>
    </location>
</feature>
<dbReference type="OrthoDB" id="3196451at2759"/>
<dbReference type="GO" id="GO:0005938">
    <property type="term" value="C:cell cortex"/>
    <property type="evidence" value="ECO:0007669"/>
    <property type="project" value="TreeGrafter"/>
</dbReference>
<feature type="region of interest" description="Disordered" evidence="2">
    <location>
        <begin position="146"/>
        <end position="165"/>
    </location>
</feature>